<dbReference type="RefSeq" id="WP_210759315.1">
    <property type="nucleotide sequence ID" value="NZ_CP060139.1"/>
</dbReference>
<dbReference type="SUPFAM" id="SSF46785">
    <property type="entry name" value="Winged helix' DNA-binding domain"/>
    <property type="match status" value="1"/>
</dbReference>
<sequence length="155" mass="18234">MGIQEEIKQSHFRNAYQKAFLNIMYTNNWLDEKVRGMLSGEDLTKQQFNVLRILRGSYPEPLSTLQIRERMLDKMSDTSRIVDRLIKKEFVSKQTCPNDKRLVDVIITEAGLAKLESIDQREFRIEETFSNLSEEEANQLSNLLDKMRENKEEMA</sequence>
<dbReference type="PROSITE" id="PS50995">
    <property type="entry name" value="HTH_MARR_2"/>
    <property type="match status" value="1"/>
</dbReference>
<dbReference type="PANTHER" id="PTHR33164:SF43">
    <property type="entry name" value="HTH-TYPE TRANSCRIPTIONAL REPRESSOR YETL"/>
    <property type="match status" value="1"/>
</dbReference>
<dbReference type="KEGG" id="chyd:H4K34_02790"/>
<dbReference type="InterPro" id="IPR039422">
    <property type="entry name" value="MarR/SlyA-like"/>
</dbReference>
<dbReference type="PANTHER" id="PTHR33164">
    <property type="entry name" value="TRANSCRIPTIONAL REGULATOR, MARR FAMILY"/>
    <property type="match status" value="1"/>
</dbReference>
<dbReference type="Proteomes" id="UP000516305">
    <property type="component" value="Chromosome"/>
</dbReference>
<dbReference type="AlphaFoldDB" id="A0A7H0VGE1"/>
<evidence type="ECO:0000259" key="1">
    <source>
        <dbReference type="PROSITE" id="PS50995"/>
    </source>
</evidence>
<dbReference type="EMBL" id="CP060139">
    <property type="protein sequence ID" value="QNR24789.1"/>
    <property type="molecule type" value="Genomic_DNA"/>
</dbReference>
<keyword evidence="3" id="KW-1185">Reference proteome</keyword>
<dbReference type="SMART" id="SM00347">
    <property type="entry name" value="HTH_MARR"/>
    <property type="match status" value="1"/>
</dbReference>
<dbReference type="InterPro" id="IPR000835">
    <property type="entry name" value="HTH_MarR-typ"/>
</dbReference>
<reference evidence="2 3" key="1">
    <citation type="submission" date="2020-08" db="EMBL/GenBank/DDBJ databases">
        <title>Croceimicrobium hydrocarbonivorans gen. nov., sp. nov., a novel marine bacterium isolated from a bacterial consortium that degrades polyethylene terephthalate.</title>
        <authorList>
            <person name="Liu R."/>
        </authorList>
    </citation>
    <scope>NUCLEOTIDE SEQUENCE [LARGE SCALE GENOMIC DNA]</scope>
    <source>
        <strain evidence="2 3">A20-9</strain>
    </source>
</reference>
<dbReference type="GO" id="GO:0006950">
    <property type="term" value="P:response to stress"/>
    <property type="evidence" value="ECO:0007669"/>
    <property type="project" value="TreeGrafter"/>
</dbReference>
<dbReference type="PRINTS" id="PR00598">
    <property type="entry name" value="HTHMARR"/>
</dbReference>
<dbReference type="Gene3D" id="1.10.10.10">
    <property type="entry name" value="Winged helix-like DNA-binding domain superfamily/Winged helix DNA-binding domain"/>
    <property type="match status" value="1"/>
</dbReference>
<accession>A0A7H0VGE1</accession>
<dbReference type="GO" id="GO:0003700">
    <property type="term" value="F:DNA-binding transcription factor activity"/>
    <property type="evidence" value="ECO:0007669"/>
    <property type="project" value="InterPro"/>
</dbReference>
<dbReference type="Pfam" id="PF01047">
    <property type="entry name" value="MarR"/>
    <property type="match status" value="1"/>
</dbReference>
<organism evidence="2 3">
    <name type="scientific">Croceimicrobium hydrocarbonivorans</name>
    <dbReference type="NCBI Taxonomy" id="2761580"/>
    <lineage>
        <taxon>Bacteria</taxon>
        <taxon>Pseudomonadati</taxon>
        <taxon>Bacteroidota</taxon>
        <taxon>Flavobacteriia</taxon>
        <taxon>Flavobacteriales</taxon>
        <taxon>Owenweeksiaceae</taxon>
        <taxon>Croceimicrobium</taxon>
    </lineage>
</organism>
<name>A0A7H0VGE1_9FLAO</name>
<proteinExistence type="predicted"/>
<evidence type="ECO:0000313" key="2">
    <source>
        <dbReference type="EMBL" id="QNR24789.1"/>
    </source>
</evidence>
<feature type="domain" description="HTH marR-type" evidence="1">
    <location>
        <begin position="16"/>
        <end position="149"/>
    </location>
</feature>
<protein>
    <submittedName>
        <fullName evidence="2">MarR family transcriptional regulator</fullName>
    </submittedName>
</protein>
<dbReference type="InterPro" id="IPR036388">
    <property type="entry name" value="WH-like_DNA-bd_sf"/>
</dbReference>
<dbReference type="InterPro" id="IPR036390">
    <property type="entry name" value="WH_DNA-bd_sf"/>
</dbReference>
<evidence type="ECO:0000313" key="3">
    <source>
        <dbReference type="Proteomes" id="UP000516305"/>
    </source>
</evidence>
<gene>
    <name evidence="2" type="ORF">H4K34_02790</name>
</gene>